<sequence length="149" mass="15750">MKSSITFLSLLAATATATPLQPSTRQQSSSSSSSSSSVATIQIYSDWPARQNELQTIEAPAESRVTELGPPAVGVCAQVHDRNQGCRFLAWFDREPDDPGAGVADGAEDLSPAGEFPPNSSVEVCVGHATVRDGVKVQVPLRRIEVVCP</sequence>
<keyword evidence="3" id="KW-1185">Reference proteome</keyword>
<name>A0ABR1TGN2_9PEZI</name>
<evidence type="ECO:0000256" key="1">
    <source>
        <dbReference type="SAM" id="SignalP"/>
    </source>
</evidence>
<organism evidence="2 3">
    <name type="scientific">Apiospora rasikravindrae</name>
    <dbReference type="NCBI Taxonomy" id="990691"/>
    <lineage>
        <taxon>Eukaryota</taxon>
        <taxon>Fungi</taxon>
        <taxon>Dikarya</taxon>
        <taxon>Ascomycota</taxon>
        <taxon>Pezizomycotina</taxon>
        <taxon>Sordariomycetes</taxon>
        <taxon>Xylariomycetidae</taxon>
        <taxon>Amphisphaeriales</taxon>
        <taxon>Apiosporaceae</taxon>
        <taxon>Apiospora</taxon>
    </lineage>
</organism>
<keyword evidence="1" id="KW-0732">Signal</keyword>
<feature type="signal peptide" evidence="1">
    <location>
        <begin position="1"/>
        <end position="17"/>
    </location>
</feature>
<evidence type="ECO:0000313" key="2">
    <source>
        <dbReference type="EMBL" id="KAK8045547.1"/>
    </source>
</evidence>
<gene>
    <name evidence="2" type="ORF">PG993_005571</name>
</gene>
<comment type="caution">
    <text evidence="2">The sequence shown here is derived from an EMBL/GenBank/DDBJ whole genome shotgun (WGS) entry which is preliminary data.</text>
</comment>
<dbReference type="Proteomes" id="UP001444661">
    <property type="component" value="Unassembled WGS sequence"/>
</dbReference>
<protein>
    <submittedName>
        <fullName evidence="2">Uncharacterized protein</fullName>
    </submittedName>
</protein>
<proteinExistence type="predicted"/>
<feature type="chain" id="PRO_5045790576" evidence="1">
    <location>
        <begin position="18"/>
        <end position="149"/>
    </location>
</feature>
<reference evidence="2 3" key="1">
    <citation type="submission" date="2023-01" db="EMBL/GenBank/DDBJ databases">
        <title>Analysis of 21 Apiospora genomes using comparative genomics revels a genus with tremendous synthesis potential of carbohydrate active enzymes and secondary metabolites.</title>
        <authorList>
            <person name="Sorensen T."/>
        </authorList>
    </citation>
    <scope>NUCLEOTIDE SEQUENCE [LARGE SCALE GENOMIC DNA]</scope>
    <source>
        <strain evidence="2 3">CBS 33761</strain>
    </source>
</reference>
<accession>A0ABR1TGN2</accession>
<dbReference type="EMBL" id="JAQQWK010000003">
    <property type="protein sequence ID" value="KAK8045547.1"/>
    <property type="molecule type" value="Genomic_DNA"/>
</dbReference>
<evidence type="ECO:0000313" key="3">
    <source>
        <dbReference type="Proteomes" id="UP001444661"/>
    </source>
</evidence>